<dbReference type="EMBL" id="JBEPMX010000010">
    <property type="protein sequence ID" value="MET3683963.1"/>
    <property type="molecule type" value="Genomic_DNA"/>
</dbReference>
<dbReference type="SMART" id="SM00331">
    <property type="entry name" value="PP2C_SIG"/>
    <property type="match status" value="1"/>
</dbReference>
<comment type="caution">
    <text evidence="2">The sequence shown here is derived from an EMBL/GenBank/DDBJ whole genome shotgun (WGS) entry which is preliminary data.</text>
</comment>
<keyword evidence="2" id="KW-0378">Hydrolase</keyword>
<dbReference type="RefSeq" id="WP_354220865.1">
    <property type="nucleotide sequence ID" value="NZ_JBEPMX010000010.1"/>
</dbReference>
<sequence>MIEKQARMEVATFQKPKKGNYHSGDSYFYIETERGFICALADGLGSGEVAKESADVVIEVIKHHYNEPLESIVYKANQALFGQELRGCVLGLLYVDYENETFSYTLMGNISVIMVDPRGKKQRNIPVPGYLSGIKTNVTVHTKSLEPGALFFMFSDGVKERQLTKEFYNQNTMDLTVEWFTMRQDEYMDDDTTLIAMKYKG</sequence>
<evidence type="ECO:0000313" key="3">
    <source>
        <dbReference type="Proteomes" id="UP001549167"/>
    </source>
</evidence>
<proteinExistence type="predicted"/>
<accession>A0ABV2KWJ2</accession>
<dbReference type="PANTHER" id="PTHR35801:SF1">
    <property type="entry name" value="PHOSPHOSERINE PHOSPHATASE RSBX"/>
    <property type="match status" value="1"/>
</dbReference>
<feature type="domain" description="PPM-type phosphatase" evidence="1">
    <location>
        <begin position="7"/>
        <end position="199"/>
    </location>
</feature>
<organism evidence="2 3">
    <name type="scientific">Alkalibacillus flavidus</name>
    <dbReference type="NCBI Taxonomy" id="546021"/>
    <lineage>
        <taxon>Bacteria</taxon>
        <taxon>Bacillati</taxon>
        <taxon>Bacillota</taxon>
        <taxon>Bacilli</taxon>
        <taxon>Bacillales</taxon>
        <taxon>Bacillaceae</taxon>
        <taxon>Alkalibacillus</taxon>
    </lineage>
</organism>
<name>A0ABV2KWJ2_9BACI</name>
<reference evidence="2 3" key="1">
    <citation type="submission" date="2024-06" db="EMBL/GenBank/DDBJ databases">
        <title>Genomic Encyclopedia of Type Strains, Phase IV (KMG-IV): sequencing the most valuable type-strain genomes for metagenomic binning, comparative biology and taxonomic classification.</title>
        <authorList>
            <person name="Goeker M."/>
        </authorList>
    </citation>
    <scope>NUCLEOTIDE SEQUENCE [LARGE SCALE GENOMIC DNA]</scope>
    <source>
        <strain evidence="2 3">DSM 23520</strain>
    </source>
</reference>
<dbReference type="Gene3D" id="3.60.40.10">
    <property type="entry name" value="PPM-type phosphatase domain"/>
    <property type="match status" value="1"/>
</dbReference>
<dbReference type="InterPro" id="IPR039248">
    <property type="entry name" value="Ptase_RsbX"/>
</dbReference>
<dbReference type="Pfam" id="PF07228">
    <property type="entry name" value="SpoIIE"/>
    <property type="match status" value="1"/>
</dbReference>
<evidence type="ECO:0000313" key="2">
    <source>
        <dbReference type="EMBL" id="MET3683963.1"/>
    </source>
</evidence>
<dbReference type="InterPro" id="IPR036457">
    <property type="entry name" value="PPM-type-like_dom_sf"/>
</dbReference>
<gene>
    <name evidence="2" type="ORF">ABID56_002079</name>
</gene>
<protein>
    <submittedName>
        <fullName evidence="2">Negative regulator of sigma-B (Phosphoserine phosphatase)</fullName>
        <ecNumber evidence="2">3.1.3.3</ecNumber>
    </submittedName>
</protein>
<dbReference type="PANTHER" id="PTHR35801">
    <property type="entry name" value="PHOSPHOSERINE PHOSPHATASE RSBX"/>
    <property type="match status" value="1"/>
</dbReference>
<dbReference type="SUPFAM" id="SSF81606">
    <property type="entry name" value="PP2C-like"/>
    <property type="match status" value="1"/>
</dbReference>
<dbReference type="GO" id="GO:0016787">
    <property type="term" value="F:hydrolase activity"/>
    <property type="evidence" value="ECO:0007669"/>
    <property type="project" value="UniProtKB-KW"/>
</dbReference>
<keyword evidence="3" id="KW-1185">Reference proteome</keyword>
<dbReference type="Proteomes" id="UP001549167">
    <property type="component" value="Unassembled WGS sequence"/>
</dbReference>
<evidence type="ECO:0000259" key="1">
    <source>
        <dbReference type="SMART" id="SM00331"/>
    </source>
</evidence>
<dbReference type="EC" id="3.1.3.3" evidence="2"/>
<dbReference type="InterPro" id="IPR001932">
    <property type="entry name" value="PPM-type_phosphatase-like_dom"/>
</dbReference>